<comment type="similarity">
    <text evidence="1">Belongs to the LysR transcriptional regulatory family.</text>
</comment>
<dbReference type="PROSITE" id="PS50931">
    <property type="entry name" value="HTH_LYSR"/>
    <property type="match status" value="1"/>
</dbReference>
<evidence type="ECO:0000259" key="5">
    <source>
        <dbReference type="PROSITE" id="PS50931"/>
    </source>
</evidence>
<evidence type="ECO:0000313" key="6">
    <source>
        <dbReference type="EMBL" id="MFB9993327.1"/>
    </source>
</evidence>
<keyword evidence="2" id="KW-0805">Transcription regulation</keyword>
<protein>
    <submittedName>
        <fullName evidence="6">LysR family transcriptional regulator</fullName>
    </submittedName>
</protein>
<proteinExistence type="inferred from homology"/>
<evidence type="ECO:0000256" key="3">
    <source>
        <dbReference type="ARBA" id="ARBA00023125"/>
    </source>
</evidence>
<keyword evidence="3" id="KW-0238">DNA-binding</keyword>
<name>A0ABV6B0P9_9DEIO</name>
<dbReference type="Pfam" id="PF00126">
    <property type="entry name" value="HTH_1"/>
    <property type="match status" value="1"/>
</dbReference>
<feature type="domain" description="HTH lysR-type" evidence="5">
    <location>
        <begin position="3"/>
        <end position="60"/>
    </location>
</feature>
<gene>
    <name evidence="6" type="ORF">ACFFLM_15240</name>
</gene>
<sequence>MHLTVKQLRYFMAVAEAGSISGALPSLNVSQSVVTEALRKLEEVVGGPLFSRHARGMTLTPAGQLFLRHAQEALSAFSRAEQTLQGQPSAVRGTLNLGVTSLLTAYYLPEKLARFERLFPDVRVRVVEDRRSFLQHLLIGGELDVAVVNVAGTPGLHGPALHSHALDTQALHTRTLIRSPWRVWLPAAHPLLRQGSVSLSDLAPERALILNSDELEDTTALVLRRAAFREIGVKTGSVEAIRSLVGLGLGVCVLPELAYRPWTLEGDRLSTRPLEDDLPPLEVGLAWRRGSQLTAVAEAFLKIMNLSS</sequence>
<dbReference type="Gene3D" id="3.40.190.10">
    <property type="entry name" value="Periplasmic binding protein-like II"/>
    <property type="match status" value="2"/>
</dbReference>
<dbReference type="Proteomes" id="UP001589733">
    <property type="component" value="Unassembled WGS sequence"/>
</dbReference>
<keyword evidence="4" id="KW-0804">Transcription</keyword>
<keyword evidence="7" id="KW-1185">Reference proteome</keyword>
<dbReference type="RefSeq" id="WP_380011916.1">
    <property type="nucleotide sequence ID" value="NZ_JBHLYR010000045.1"/>
</dbReference>
<evidence type="ECO:0000256" key="2">
    <source>
        <dbReference type="ARBA" id="ARBA00023015"/>
    </source>
</evidence>
<dbReference type="PANTHER" id="PTHR30346">
    <property type="entry name" value="TRANSCRIPTIONAL DUAL REGULATOR HCAR-RELATED"/>
    <property type="match status" value="1"/>
</dbReference>
<dbReference type="Gene3D" id="1.10.10.10">
    <property type="entry name" value="Winged helix-like DNA-binding domain superfamily/Winged helix DNA-binding domain"/>
    <property type="match status" value="1"/>
</dbReference>
<dbReference type="EMBL" id="JBHLYR010000045">
    <property type="protein sequence ID" value="MFB9993327.1"/>
    <property type="molecule type" value="Genomic_DNA"/>
</dbReference>
<reference evidence="6 7" key="1">
    <citation type="submission" date="2024-09" db="EMBL/GenBank/DDBJ databases">
        <authorList>
            <person name="Sun Q."/>
            <person name="Mori K."/>
        </authorList>
    </citation>
    <scope>NUCLEOTIDE SEQUENCE [LARGE SCALE GENOMIC DNA]</scope>
    <source>
        <strain evidence="6 7">JCM 13503</strain>
    </source>
</reference>
<comment type="caution">
    <text evidence="6">The sequence shown here is derived from an EMBL/GenBank/DDBJ whole genome shotgun (WGS) entry which is preliminary data.</text>
</comment>
<evidence type="ECO:0000256" key="4">
    <source>
        <dbReference type="ARBA" id="ARBA00023163"/>
    </source>
</evidence>
<evidence type="ECO:0000256" key="1">
    <source>
        <dbReference type="ARBA" id="ARBA00009437"/>
    </source>
</evidence>
<dbReference type="InterPro" id="IPR036390">
    <property type="entry name" value="WH_DNA-bd_sf"/>
</dbReference>
<dbReference type="InterPro" id="IPR000847">
    <property type="entry name" value="LysR_HTH_N"/>
</dbReference>
<organism evidence="6 7">
    <name type="scientific">Deinococcus oregonensis</name>
    <dbReference type="NCBI Taxonomy" id="1805970"/>
    <lineage>
        <taxon>Bacteria</taxon>
        <taxon>Thermotogati</taxon>
        <taxon>Deinococcota</taxon>
        <taxon>Deinococci</taxon>
        <taxon>Deinococcales</taxon>
        <taxon>Deinococcaceae</taxon>
        <taxon>Deinococcus</taxon>
    </lineage>
</organism>
<dbReference type="PANTHER" id="PTHR30346:SF0">
    <property type="entry name" value="HCA OPERON TRANSCRIPTIONAL ACTIVATOR HCAR"/>
    <property type="match status" value="1"/>
</dbReference>
<evidence type="ECO:0000313" key="7">
    <source>
        <dbReference type="Proteomes" id="UP001589733"/>
    </source>
</evidence>
<dbReference type="SUPFAM" id="SSF46785">
    <property type="entry name" value="Winged helix' DNA-binding domain"/>
    <property type="match status" value="1"/>
</dbReference>
<accession>A0ABV6B0P9</accession>
<dbReference type="InterPro" id="IPR005119">
    <property type="entry name" value="LysR_subst-bd"/>
</dbReference>
<dbReference type="SUPFAM" id="SSF53850">
    <property type="entry name" value="Periplasmic binding protein-like II"/>
    <property type="match status" value="1"/>
</dbReference>
<dbReference type="Pfam" id="PF03466">
    <property type="entry name" value="LysR_substrate"/>
    <property type="match status" value="1"/>
</dbReference>
<dbReference type="InterPro" id="IPR036388">
    <property type="entry name" value="WH-like_DNA-bd_sf"/>
</dbReference>